<dbReference type="EMBL" id="LAJE02000323">
    <property type="protein sequence ID" value="OEO29134.1"/>
    <property type="molecule type" value="Genomic_DNA"/>
</dbReference>
<protein>
    <recommendedName>
        <fullName evidence="1">N-acetyltransferase domain-containing protein</fullName>
    </recommendedName>
</protein>
<dbReference type="InterPro" id="IPR016181">
    <property type="entry name" value="Acyl_CoA_acyltransferase"/>
</dbReference>
<keyword evidence="3" id="KW-1185">Reference proteome</keyword>
<gene>
    <name evidence="2" type="ORF">VW23_002390</name>
</gene>
<feature type="domain" description="N-acetyltransferase" evidence="1">
    <location>
        <begin position="93"/>
        <end position="237"/>
    </location>
</feature>
<dbReference type="AlphaFoldDB" id="A0A1E5XKV8"/>
<sequence>MNEFTELDPADYPRVATLLEGLAERHGSVPAVLAGTATGRVRVDDIASPRAVLLDGPEGLYLGGAPFAELDWAALRGAIHPFAYLYPDDAWLPVIDRVLPHRFMRRHQRVTLSLDLGTVANHPTPSADRFAVRPMADGVGAEVVDGDLVVAHCHEDMVVGDRVEVGIWTDPRFRRQGLARLAVAGAITEAQRRGLTRMGWHCLASNAGSLHVALRSGFAIVAEYEAFGAYLDAENLDDLETSQWLDLARHFEAAAAELPTLGICAAQAFSCAGRPDDALAALERLVKTNWNGKAGWLEQSWALASLRHDPRFERIVARQREAEGGEAAT</sequence>
<accession>A0A1E5XKV8</accession>
<dbReference type="Proteomes" id="UP000095463">
    <property type="component" value="Unassembled WGS sequence"/>
</dbReference>
<dbReference type="Gene3D" id="3.40.630.30">
    <property type="match status" value="1"/>
</dbReference>
<evidence type="ECO:0000259" key="1">
    <source>
        <dbReference type="PROSITE" id="PS51186"/>
    </source>
</evidence>
<comment type="caution">
    <text evidence="2">The sequence shown here is derived from an EMBL/GenBank/DDBJ whole genome shotgun (WGS) entry which is preliminary data.</text>
</comment>
<evidence type="ECO:0000313" key="2">
    <source>
        <dbReference type="EMBL" id="OEO29134.1"/>
    </source>
</evidence>
<dbReference type="RefSeq" id="WP_069911585.1">
    <property type="nucleotide sequence ID" value="NZ_LAJE02000323.1"/>
</dbReference>
<evidence type="ECO:0000313" key="3">
    <source>
        <dbReference type="Proteomes" id="UP000095463"/>
    </source>
</evidence>
<proteinExistence type="predicted"/>
<dbReference type="InterPro" id="IPR000182">
    <property type="entry name" value="GNAT_dom"/>
</dbReference>
<dbReference type="Pfam" id="PF12746">
    <property type="entry name" value="GNAT_acetyltran"/>
    <property type="match status" value="1"/>
</dbReference>
<dbReference type="PROSITE" id="PS51186">
    <property type="entry name" value="GNAT"/>
    <property type="match status" value="1"/>
</dbReference>
<dbReference type="CDD" id="cd04301">
    <property type="entry name" value="NAT_SF"/>
    <property type="match status" value="1"/>
</dbReference>
<name>A0A1E5XKV8_9HYPH</name>
<dbReference type="InterPro" id="IPR027365">
    <property type="entry name" value="GNAT_acetyltra_YdfB-like"/>
</dbReference>
<reference evidence="2 3" key="1">
    <citation type="journal article" date="2015" name="Genome Announc.">
        <title>Genome Assemblies of Three Soil-Associated Devosia species: D. insulae, D. limi, and D. soli.</title>
        <authorList>
            <person name="Hassan Y.I."/>
            <person name="Lepp D."/>
            <person name="Zhou T."/>
        </authorList>
    </citation>
    <scope>NUCLEOTIDE SEQUENCE [LARGE SCALE GENOMIC DNA]</scope>
    <source>
        <strain evidence="2 3">DS-56</strain>
    </source>
</reference>
<dbReference type="OrthoDB" id="7054616at2"/>
<dbReference type="GO" id="GO:0016747">
    <property type="term" value="F:acyltransferase activity, transferring groups other than amino-acyl groups"/>
    <property type="evidence" value="ECO:0007669"/>
    <property type="project" value="InterPro"/>
</dbReference>
<organism evidence="2 3">
    <name type="scientific">Devosia insulae DS-56</name>
    <dbReference type="NCBI Taxonomy" id="1116389"/>
    <lineage>
        <taxon>Bacteria</taxon>
        <taxon>Pseudomonadati</taxon>
        <taxon>Pseudomonadota</taxon>
        <taxon>Alphaproteobacteria</taxon>
        <taxon>Hyphomicrobiales</taxon>
        <taxon>Devosiaceae</taxon>
        <taxon>Devosia</taxon>
    </lineage>
</organism>
<dbReference type="SUPFAM" id="SSF55729">
    <property type="entry name" value="Acyl-CoA N-acyltransferases (Nat)"/>
    <property type="match status" value="1"/>
</dbReference>